<comment type="similarity">
    <text evidence="2">Belongs to the complex I NDUFA5 subunit family.</text>
</comment>
<evidence type="ECO:0000256" key="3">
    <source>
        <dbReference type="ARBA" id="ARBA00022448"/>
    </source>
</evidence>
<protein>
    <submittedName>
        <fullName evidence="10">Uncharacterized protein</fullName>
    </submittedName>
</protein>
<sequence>MDHEGPLKLSTGIAHLDVEPFPRMKLMKLYYLTLEEIKDLPDKYGYKFLSQELTRFRMKTVDETRSIRQIEEKVASGLIEELIYQAHNELKLIRIMKSWKPWEHIFSEVQEKEELLNMMNIRNDNPFPAKGENYDMARANKPQRRASAGVHPEDN</sequence>
<keyword evidence="8" id="KW-0472">Membrane</keyword>
<keyword evidence="11" id="KW-1185">Reference proteome</keyword>
<accession>A0A8J8SZA6</accession>
<dbReference type="InterPro" id="IPR006806">
    <property type="entry name" value="NDUFA5"/>
</dbReference>
<dbReference type="AlphaFoldDB" id="A0A8J8SZA6"/>
<evidence type="ECO:0000256" key="5">
    <source>
        <dbReference type="ARBA" id="ARBA00022792"/>
    </source>
</evidence>
<dbReference type="Proteomes" id="UP000785679">
    <property type="component" value="Unassembled WGS sequence"/>
</dbReference>
<evidence type="ECO:0000256" key="2">
    <source>
        <dbReference type="ARBA" id="ARBA00010261"/>
    </source>
</evidence>
<evidence type="ECO:0000313" key="10">
    <source>
        <dbReference type="EMBL" id="TNV75801.1"/>
    </source>
</evidence>
<dbReference type="OrthoDB" id="286811at2759"/>
<dbReference type="PANTHER" id="PTHR12653">
    <property type="entry name" value="NADH-UBIQUINONE OXIDOREDUCTASE 13 KD-B SUBUNIT"/>
    <property type="match status" value="1"/>
</dbReference>
<feature type="region of interest" description="Disordered" evidence="9">
    <location>
        <begin position="127"/>
        <end position="155"/>
    </location>
</feature>
<evidence type="ECO:0000256" key="9">
    <source>
        <dbReference type="SAM" id="MobiDB-lite"/>
    </source>
</evidence>
<dbReference type="Pfam" id="PF04716">
    <property type="entry name" value="ETC_C1_NDUFA5"/>
    <property type="match status" value="1"/>
</dbReference>
<evidence type="ECO:0000256" key="1">
    <source>
        <dbReference type="ARBA" id="ARBA00004443"/>
    </source>
</evidence>
<comment type="caution">
    <text evidence="10">The sequence shown here is derived from an EMBL/GenBank/DDBJ whole genome shotgun (WGS) entry which is preliminary data.</text>
</comment>
<dbReference type="PANTHER" id="PTHR12653:SF0">
    <property type="entry name" value="NADH DEHYDROGENASE [UBIQUINONE] 1 ALPHA SUBCOMPLEX SUBUNIT 5"/>
    <property type="match status" value="1"/>
</dbReference>
<comment type="subcellular location">
    <subcellularLocation>
        <location evidence="1">Mitochondrion inner membrane</location>
        <topology evidence="1">Peripheral membrane protein</topology>
        <orientation evidence="1">Matrix side</orientation>
    </subcellularLocation>
</comment>
<dbReference type="GO" id="GO:0005743">
    <property type="term" value="C:mitochondrial inner membrane"/>
    <property type="evidence" value="ECO:0007669"/>
    <property type="project" value="UniProtKB-SubCell"/>
</dbReference>
<dbReference type="GO" id="GO:0022904">
    <property type="term" value="P:respiratory electron transport chain"/>
    <property type="evidence" value="ECO:0007669"/>
    <property type="project" value="InterPro"/>
</dbReference>
<evidence type="ECO:0000256" key="4">
    <source>
        <dbReference type="ARBA" id="ARBA00022660"/>
    </source>
</evidence>
<reference evidence="10" key="1">
    <citation type="submission" date="2019-06" db="EMBL/GenBank/DDBJ databases">
        <authorList>
            <person name="Zheng W."/>
        </authorList>
    </citation>
    <scope>NUCLEOTIDE SEQUENCE</scope>
    <source>
        <strain evidence="10">QDHG01</strain>
    </source>
</reference>
<organism evidence="10 11">
    <name type="scientific">Halteria grandinella</name>
    <dbReference type="NCBI Taxonomy" id="5974"/>
    <lineage>
        <taxon>Eukaryota</taxon>
        <taxon>Sar</taxon>
        <taxon>Alveolata</taxon>
        <taxon>Ciliophora</taxon>
        <taxon>Intramacronucleata</taxon>
        <taxon>Spirotrichea</taxon>
        <taxon>Stichotrichia</taxon>
        <taxon>Sporadotrichida</taxon>
        <taxon>Halteriidae</taxon>
        <taxon>Halteria</taxon>
    </lineage>
</organism>
<keyword evidence="6" id="KW-0249">Electron transport</keyword>
<gene>
    <name evidence="10" type="ORF">FGO68_gene924</name>
</gene>
<evidence type="ECO:0000313" key="11">
    <source>
        <dbReference type="Proteomes" id="UP000785679"/>
    </source>
</evidence>
<keyword evidence="4" id="KW-0679">Respiratory chain</keyword>
<keyword evidence="5" id="KW-0999">Mitochondrion inner membrane</keyword>
<keyword evidence="7" id="KW-0496">Mitochondrion</keyword>
<dbReference type="EMBL" id="RRYP01014792">
    <property type="protein sequence ID" value="TNV75801.1"/>
    <property type="molecule type" value="Genomic_DNA"/>
</dbReference>
<proteinExistence type="inferred from homology"/>
<keyword evidence="3" id="KW-0813">Transport</keyword>
<evidence type="ECO:0000256" key="6">
    <source>
        <dbReference type="ARBA" id="ARBA00022982"/>
    </source>
</evidence>
<evidence type="ECO:0000256" key="8">
    <source>
        <dbReference type="ARBA" id="ARBA00023136"/>
    </source>
</evidence>
<name>A0A8J8SZA6_HALGN</name>
<evidence type="ECO:0000256" key="7">
    <source>
        <dbReference type="ARBA" id="ARBA00023128"/>
    </source>
</evidence>